<feature type="transmembrane region" description="Helical" evidence="1">
    <location>
        <begin position="88"/>
        <end position="110"/>
    </location>
</feature>
<proteinExistence type="predicted"/>
<feature type="transmembrane region" description="Helical" evidence="1">
    <location>
        <begin position="192"/>
        <end position="213"/>
    </location>
</feature>
<evidence type="ECO:0008006" key="4">
    <source>
        <dbReference type="Google" id="ProtNLM"/>
    </source>
</evidence>
<feature type="transmembrane region" description="Helical" evidence="1">
    <location>
        <begin position="53"/>
        <end position="76"/>
    </location>
</feature>
<evidence type="ECO:0000256" key="1">
    <source>
        <dbReference type="SAM" id="Phobius"/>
    </source>
</evidence>
<dbReference type="AlphaFoldDB" id="A0A8J3VIG8"/>
<dbReference type="Pfam" id="PF13803">
    <property type="entry name" value="DUF4184"/>
    <property type="match status" value="1"/>
</dbReference>
<feature type="transmembrane region" description="Helical" evidence="1">
    <location>
        <begin position="122"/>
        <end position="142"/>
    </location>
</feature>
<protein>
    <recommendedName>
        <fullName evidence="4">DUF4184 family protein</fullName>
    </recommendedName>
</protein>
<evidence type="ECO:0000313" key="3">
    <source>
        <dbReference type="Proteomes" id="UP000612899"/>
    </source>
</evidence>
<comment type="caution">
    <text evidence="2">The sequence shown here is derived from an EMBL/GenBank/DDBJ whole genome shotgun (WGS) entry which is preliminary data.</text>
</comment>
<keyword evidence="1" id="KW-0812">Transmembrane</keyword>
<name>A0A8J3VIG8_9ACTN</name>
<accession>A0A8J3VIG8</accession>
<organism evidence="2 3">
    <name type="scientific">Rhizocola hellebori</name>
    <dbReference type="NCBI Taxonomy" id="1392758"/>
    <lineage>
        <taxon>Bacteria</taxon>
        <taxon>Bacillati</taxon>
        <taxon>Actinomycetota</taxon>
        <taxon>Actinomycetes</taxon>
        <taxon>Micromonosporales</taxon>
        <taxon>Micromonosporaceae</taxon>
        <taxon>Rhizocola</taxon>
    </lineage>
</organism>
<keyword evidence="3" id="KW-1185">Reference proteome</keyword>
<dbReference type="InterPro" id="IPR025238">
    <property type="entry name" value="DUF4184"/>
</dbReference>
<dbReference type="Proteomes" id="UP000612899">
    <property type="component" value="Unassembled WGS sequence"/>
</dbReference>
<gene>
    <name evidence="2" type="ORF">Rhe02_56520</name>
</gene>
<keyword evidence="1" id="KW-0472">Membrane</keyword>
<feature type="transmembrane region" description="Helical" evidence="1">
    <location>
        <begin position="162"/>
        <end position="180"/>
    </location>
</feature>
<dbReference type="EMBL" id="BONY01000038">
    <property type="protein sequence ID" value="GIH07585.1"/>
    <property type="molecule type" value="Genomic_DNA"/>
</dbReference>
<evidence type="ECO:0000313" key="2">
    <source>
        <dbReference type="EMBL" id="GIH07585.1"/>
    </source>
</evidence>
<keyword evidence="1" id="KW-1133">Transmembrane helix</keyword>
<sequence length="221" mass="22753">MPLTFPSHAAAVLPLKRWRPAWFDGVALVIGSASPDLAYALDGSGLPVYPLSHQWPGLVLFCLPVTLLACVLVRWAAPGVAAHLPGRLTAYGILGCSRPPLLVTATSAIIGAASHLIWDSLAIGPFDLPSTAIGGAVALYFLLRYPPTTDTPTPHRAARAPVVFWPVAAAVAGAGIALAMRLPAAFLAHTTGARVLIALAAGMLAGAAVLRGLRGRPSEVA</sequence>
<reference evidence="2" key="1">
    <citation type="submission" date="2021-01" db="EMBL/GenBank/DDBJ databases">
        <title>Whole genome shotgun sequence of Rhizocola hellebori NBRC 109834.</title>
        <authorList>
            <person name="Komaki H."/>
            <person name="Tamura T."/>
        </authorList>
    </citation>
    <scope>NUCLEOTIDE SEQUENCE</scope>
    <source>
        <strain evidence="2">NBRC 109834</strain>
    </source>
</reference>
<dbReference type="RefSeq" id="WP_203911370.1">
    <property type="nucleotide sequence ID" value="NZ_BONY01000038.1"/>
</dbReference>